<organism evidence="2 3">
    <name type="scientific">Marivirga lumbricoides</name>
    <dbReference type="NCBI Taxonomy" id="1046115"/>
    <lineage>
        <taxon>Bacteria</taxon>
        <taxon>Pseudomonadati</taxon>
        <taxon>Bacteroidota</taxon>
        <taxon>Cytophagia</taxon>
        <taxon>Cytophagales</taxon>
        <taxon>Marivirgaceae</taxon>
        <taxon>Marivirga</taxon>
    </lineage>
</organism>
<dbReference type="PANTHER" id="PTHR42879">
    <property type="entry name" value="3-OXOACYL-(ACYL-CARRIER-PROTEIN) REDUCTASE"/>
    <property type="match status" value="1"/>
</dbReference>
<dbReference type="Pfam" id="PF13561">
    <property type="entry name" value="adh_short_C2"/>
    <property type="match status" value="1"/>
</dbReference>
<sequence>MMDLKLKGKRALVCGSTAGIGKAIAIGLSREGAAVTLMARDQEKLAGVLSMLATDEGQEHHLLVADFSNPQLVKSEINNYVGQNAIDILINNTGGPRPGAISDAHVNDFLQAFQQHLICNQYLVQAVLPGMKAANSGRIINIISTSVKQPIPNLGVSNTIRGAVASWSKTLSKELGGFGITVNNVLPGYTLTGRLESLIQKKSKDSGKSMEEVTTEMHAQIPAGRFAEPHETADAVLFLASERAAYITGVNLPVDGGRLDCM</sequence>
<dbReference type="PANTHER" id="PTHR42879:SF6">
    <property type="entry name" value="NADPH-DEPENDENT REDUCTASE BACG"/>
    <property type="match status" value="1"/>
</dbReference>
<accession>A0A2T4DM52</accession>
<dbReference type="SUPFAM" id="SSF51735">
    <property type="entry name" value="NAD(P)-binding Rossmann-fold domains"/>
    <property type="match status" value="1"/>
</dbReference>
<name>A0A2T4DM52_9BACT</name>
<comment type="similarity">
    <text evidence="1">Belongs to the short-chain dehydrogenases/reductases (SDR) family.</text>
</comment>
<dbReference type="InterPro" id="IPR036291">
    <property type="entry name" value="NAD(P)-bd_dom_sf"/>
</dbReference>
<gene>
    <name evidence="2" type="ORF">C9994_11740</name>
</gene>
<dbReference type="CDD" id="cd05344">
    <property type="entry name" value="BKR_like_SDR_like"/>
    <property type="match status" value="1"/>
</dbReference>
<comment type="caution">
    <text evidence="2">The sequence shown here is derived from an EMBL/GenBank/DDBJ whole genome shotgun (WGS) entry which is preliminary data.</text>
</comment>
<proteinExistence type="inferred from homology"/>
<reference evidence="2 3" key="1">
    <citation type="submission" date="2018-03" db="EMBL/GenBank/DDBJ databases">
        <title>Cross-interface Injection: A General Nanoliter Liquid Handling Method Applied to Single Cells Genome Amplification Automated Nanoliter Liquid Handling Applied to Single Cell Multiple Displacement Amplification.</title>
        <authorList>
            <person name="Yun J."/>
            <person name="Xu P."/>
            <person name="Xu J."/>
            <person name="Dai X."/>
            <person name="Wang Y."/>
            <person name="Zheng X."/>
            <person name="Cao C."/>
            <person name="Yi Q."/>
            <person name="Zhu Y."/>
            <person name="Wang L."/>
            <person name="Dong Z."/>
            <person name="Huang Y."/>
            <person name="Huang L."/>
            <person name="Du W."/>
        </authorList>
    </citation>
    <scope>NUCLEOTIDE SEQUENCE [LARGE SCALE GENOMIC DNA]</scope>
    <source>
        <strain evidence="2 3">Z-D1-2</strain>
    </source>
</reference>
<evidence type="ECO:0000256" key="1">
    <source>
        <dbReference type="ARBA" id="ARBA00006484"/>
    </source>
</evidence>
<dbReference type="PRINTS" id="PR00081">
    <property type="entry name" value="GDHRDH"/>
</dbReference>
<dbReference type="Gene3D" id="3.40.50.720">
    <property type="entry name" value="NAD(P)-binding Rossmann-like Domain"/>
    <property type="match status" value="1"/>
</dbReference>
<protein>
    <submittedName>
        <fullName evidence="2">Short-chain dehydrogenase</fullName>
    </submittedName>
</protein>
<dbReference type="EMBL" id="PYVU01000119">
    <property type="protein sequence ID" value="PTB94885.1"/>
    <property type="molecule type" value="Genomic_DNA"/>
</dbReference>
<dbReference type="InterPro" id="IPR002347">
    <property type="entry name" value="SDR_fam"/>
</dbReference>
<evidence type="ECO:0000313" key="3">
    <source>
        <dbReference type="Proteomes" id="UP000240608"/>
    </source>
</evidence>
<dbReference type="Proteomes" id="UP000240608">
    <property type="component" value="Unassembled WGS sequence"/>
</dbReference>
<dbReference type="AlphaFoldDB" id="A0A2T4DM52"/>
<dbReference type="InterPro" id="IPR050259">
    <property type="entry name" value="SDR"/>
</dbReference>
<evidence type="ECO:0000313" key="2">
    <source>
        <dbReference type="EMBL" id="PTB94885.1"/>
    </source>
</evidence>